<keyword evidence="7 10" id="KW-0663">Pyridoxal phosphate</keyword>
<dbReference type="GO" id="GO:0030170">
    <property type="term" value="F:pyridoxal phosphate binding"/>
    <property type="evidence" value="ECO:0007669"/>
    <property type="project" value="InterPro"/>
</dbReference>
<dbReference type="CDD" id="cd04300">
    <property type="entry name" value="GT35_Glycogen_Phosphorylase"/>
    <property type="match status" value="1"/>
</dbReference>
<dbReference type="GO" id="GO:0005980">
    <property type="term" value="P:glycogen catabolic process"/>
    <property type="evidence" value="ECO:0007669"/>
    <property type="project" value="TreeGrafter"/>
</dbReference>
<reference evidence="14" key="1">
    <citation type="submission" date="2010-05" db="EMBL/GenBank/DDBJ databases">
        <title>Complete sequence of Methylotenera sp. 301.</title>
        <authorList>
            <person name="Lucas S."/>
            <person name="Copeland A."/>
            <person name="Lapidus A."/>
            <person name="Cheng J.-F."/>
            <person name="Bruce D."/>
            <person name="Goodwin L."/>
            <person name="Pitluck S."/>
            <person name="Clum A."/>
            <person name="Land M."/>
            <person name="Hauser L."/>
            <person name="Kyrpides N."/>
            <person name="Ivanova N."/>
            <person name="Chistoservova L."/>
            <person name="Kalyuzhnaya M."/>
            <person name="Woyke T."/>
        </authorList>
    </citation>
    <scope>NUCLEOTIDE SEQUENCE [LARGE SCALE GENOMIC DNA]</scope>
    <source>
        <strain evidence="14">301</strain>
    </source>
</reference>
<evidence type="ECO:0000256" key="1">
    <source>
        <dbReference type="ARBA" id="ARBA00001275"/>
    </source>
</evidence>
<dbReference type="FunFam" id="3.40.50.2000:FF:000005">
    <property type="entry name" value="Alpha-1,4 glucan phosphorylase"/>
    <property type="match status" value="1"/>
</dbReference>
<dbReference type="NCBIfam" id="TIGR02093">
    <property type="entry name" value="P_ylase"/>
    <property type="match status" value="1"/>
</dbReference>
<evidence type="ECO:0000256" key="3">
    <source>
        <dbReference type="ARBA" id="ARBA00006047"/>
    </source>
</evidence>
<evidence type="ECO:0000256" key="2">
    <source>
        <dbReference type="ARBA" id="ARBA00001933"/>
    </source>
</evidence>
<accession>D7DPC5</accession>
<dbReference type="HOGENOM" id="CLU_010198_1_1_4"/>
<dbReference type="PANTHER" id="PTHR11468">
    <property type="entry name" value="GLYCOGEN PHOSPHORYLASE"/>
    <property type="match status" value="1"/>
</dbReference>
<evidence type="ECO:0000313" key="13">
    <source>
        <dbReference type="EMBL" id="ADI29169.1"/>
    </source>
</evidence>
<reference evidence="13 14" key="2">
    <citation type="journal article" date="2011" name="J. Bacteriol.">
        <title>Genomes of three methylotrophs from a single niche uncover genetic and metabolic divergence of Methylophilaceae.</title>
        <authorList>
            <person name="Lapidus A."/>
            <person name="Clum A."/>
            <person name="Labutti K."/>
            <person name="Kaluzhnaya M.G."/>
            <person name="Lim S."/>
            <person name="Beck D.A."/>
            <person name="Glavina Del Rio T."/>
            <person name="Nolan M."/>
            <person name="Mavromatis K."/>
            <person name="Huntemann M."/>
            <person name="Lucas S."/>
            <person name="Lidstrom M.E."/>
            <person name="Ivanova N."/>
            <person name="Chistoserdova L."/>
        </authorList>
    </citation>
    <scope>NUCLEOTIDE SEQUENCE [LARGE SCALE GENOMIC DNA]</scope>
    <source>
        <strain evidence="13 14">301</strain>
    </source>
</reference>
<dbReference type="PROSITE" id="PS00102">
    <property type="entry name" value="PHOSPHORYLASE"/>
    <property type="match status" value="1"/>
</dbReference>
<dbReference type="Gene3D" id="3.40.50.2000">
    <property type="entry name" value="Glycogen Phosphorylase B"/>
    <property type="match status" value="2"/>
</dbReference>
<dbReference type="KEGG" id="meh:M301_0785"/>
<dbReference type="PIRSF" id="PIRSF000460">
    <property type="entry name" value="Pprylas_GlgP"/>
    <property type="match status" value="1"/>
</dbReference>
<evidence type="ECO:0000256" key="4">
    <source>
        <dbReference type="ARBA" id="ARBA00022600"/>
    </source>
</evidence>
<evidence type="ECO:0000256" key="12">
    <source>
        <dbReference type="SAM" id="MobiDB-lite"/>
    </source>
</evidence>
<dbReference type="RefSeq" id="WP_013147485.1">
    <property type="nucleotide sequence ID" value="NC_014207.1"/>
</dbReference>
<keyword evidence="6 11" id="KW-0808">Transferase</keyword>
<dbReference type="Pfam" id="PF00343">
    <property type="entry name" value="Phosphorylase"/>
    <property type="match status" value="1"/>
</dbReference>
<proteinExistence type="inferred from homology"/>
<evidence type="ECO:0000256" key="10">
    <source>
        <dbReference type="PIRSR" id="PIRSR000460-1"/>
    </source>
</evidence>
<evidence type="ECO:0000256" key="8">
    <source>
        <dbReference type="ARBA" id="ARBA00023277"/>
    </source>
</evidence>
<evidence type="ECO:0000256" key="6">
    <source>
        <dbReference type="ARBA" id="ARBA00022679"/>
    </source>
</evidence>
<dbReference type="InterPro" id="IPR035090">
    <property type="entry name" value="Pyridoxal_P_attach_site"/>
</dbReference>
<evidence type="ECO:0000256" key="9">
    <source>
        <dbReference type="ARBA" id="ARBA00025174"/>
    </source>
</evidence>
<comment type="similarity">
    <text evidence="3 11">Belongs to the glycogen phosphorylase family.</text>
</comment>
<dbReference type="InterPro" id="IPR011833">
    <property type="entry name" value="Glycg_phsphrylas"/>
</dbReference>
<keyword evidence="4" id="KW-0321">Glycogen metabolism</keyword>
<feature type="compositionally biased region" description="Polar residues" evidence="12">
    <location>
        <begin position="9"/>
        <end position="19"/>
    </location>
</feature>
<keyword evidence="14" id="KW-1185">Reference proteome</keyword>
<dbReference type="CAZy" id="GT35">
    <property type="family name" value="Glycosyltransferase Family 35"/>
</dbReference>
<dbReference type="SUPFAM" id="SSF53756">
    <property type="entry name" value="UDP-Glycosyltransferase/glycogen phosphorylase"/>
    <property type="match status" value="1"/>
</dbReference>
<feature type="modified residue" description="N6-(pyridoxal phosphate)lysine" evidence="10">
    <location>
        <position position="705"/>
    </location>
</feature>
<evidence type="ECO:0000313" key="14">
    <source>
        <dbReference type="Proteomes" id="UP000000383"/>
    </source>
</evidence>
<sequence>MKTPAKPKATTSSIAKDTLTTAAKPKRASKSAATDAKSTTKSKATKVGIVPKLSPVDQAIQNHLIFSSFKTNAAATPRDWYDAASYTIRDHVVERWVKTAESYYRDDPKRVYYLSLEFLIGRMLSNAALNLGINKELKDGMSALGRDLENTVEMETDAALGNGGLGRLAACFLDSMATMDIPATGYGIRYEYGMFKQTIENGQQIENPDNWLRYGNIWEFQRPEVTYDIKFYGHVVCGEGSQHWVDAEHVVAMAYDMPVPGYGGDTVNSLRLWSAKAAREFDLRHFNDGNFEQAVQERNDTENISKVLYPNDASVLGKELRLKQQYFFVSASIQDILRRFLSTHEMKKQADWNILPDKIAIQLNDTHPSIGVAEMMYQLVDVHRLDWDFAWKLVVKIFAYTNHTLMPEALETWTVDLFGRLLPRHLDIIYKINFEFLHMVNHHFPGDPELLKRVSIIDESNGRRVRMAHLAVVGSHTVNGVAALHSQLLKQHLFADFDRIYPGKMTNVTNGITPRRWLNQANPGLTALLEKAIGKGFKKDLTQIKKITPLANDAEFRKAFAAVKHANKARLAAKIEQKTGIKLNVNSLFDVQIKRIHEYKRQLLNVLHVITLYNRIRNGEKGITPRTVIFGGKAAPGYWMAKQIIRLINDVAAIINEDVAVGDQLKVVYYPNYEVSAAEILFPGSDLSEQISTAGTEASGTGNMKMSLNGALTIGTLDGANVEIMEEVGEEHIFIFGLTTPQVAEVKASGYNPYDYYHSNPELKQVLDMIANGFFSIEEPNRYQPIIDNLLKNGDQYLLLADYASYIETQDRVGKLYQHQDEWTRLAILNVANMAKFSSDRAIGDYAKNIWHVKS</sequence>
<evidence type="ECO:0000256" key="11">
    <source>
        <dbReference type="RuleBase" id="RU000587"/>
    </source>
</evidence>
<gene>
    <name evidence="13" type="ordered locus">M301_0785</name>
</gene>
<dbReference type="GO" id="GO:0008184">
    <property type="term" value="F:glycogen phosphorylase activity"/>
    <property type="evidence" value="ECO:0007669"/>
    <property type="project" value="InterPro"/>
</dbReference>
<protein>
    <recommendedName>
        <fullName evidence="11">Alpha-1,4 glucan phosphorylase</fullName>
        <ecNumber evidence="11">2.4.1.1</ecNumber>
    </recommendedName>
</protein>
<dbReference type="Proteomes" id="UP000000383">
    <property type="component" value="Chromosome"/>
</dbReference>
<comment type="catalytic activity">
    <reaction evidence="1 11">
        <text>[(1-&gt;4)-alpha-D-glucosyl](n) + phosphate = [(1-&gt;4)-alpha-D-glucosyl](n-1) + alpha-D-glucose 1-phosphate</text>
        <dbReference type="Rhea" id="RHEA:41732"/>
        <dbReference type="Rhea" id="RHEA-COMP:9584"/>
        <dbReference type="Rhea" id="RHEA-COMP:9586"/>
        <dbReference type="ChEBI" id="CHEBI:15444"/>
        <dbReference type="ChEBI" id="CHEBI:43474"/>
        <dbReference type="ChEBI" id="CHEBI:58601"/>
        <dbReference type="EC" id="2.4.1.1"/>
    </reaction>
</comment>
<keyword evidence="8 11" id="KW-0119">Carbohydrate metabolism</keyword>
<dbReference type="FunFam" id="3.40.50.2000:FF:000002">
    <property type="entry name" value="Alpha-1,4 glucan phosphorylase"/>
    <property type="match status" value="1"/>
</dbReference>
<dbReference type="EMBL" id="CP002056">
    <property type="protein sequence ID" value="ADI29169.1"/>
    <property type="molecule type" value="Genomic_DNA"/>
</dbReference>
<dbReference type="eggNOG" id="COG0058">
    <property type="taxonomic scope" value="Bacteria"/>
</dbReference>
<comment type="function">
    <text evidence="9">Phosphorylase is an important allosteric enzyme in carbohydrate metabolism. Enzymes from different sources differ in their regulatory mechanisms and in their natural substrates. However, all known phosphorylases share catalytic and structural properties.</text>
</comment>
<dbReference type="AlphaFoldDB" id="D7DPC5"/>
<organism evidence="13 14">
    <name type="scientific">Methylotenera versatilis (strain 301)</name>
    <dbReference type="NCBI Taxonomy" id="666681"/>
    <lineage>
        <taxon>Bacteria</taxon>
        <taxon>Pseudomonadati</taxon>
        <taxon>Pseudomonadota</taxon>
        <taxon>Betaproteobacteria</taxon>
        <taxon>Nitrosomonadales</taxon>
        <taxon>Methylophilaceae</taxon>
        <taxon>Methylotenera</taxon>
    </lineage>
</organism>
<evidence type="ECO:0000256" key="7">
    <source>
        <dbReference type="ARBA" id="ARBA00022898"/>
    </source>
</evidence>
<dbReference type="InterPro" id="IPR000811">
    <property type="entry name" value="Glyco_trans_35"/>
</dbReference>
<dbReference type="OrthoDB" id="7229284at2"/>
<evidence type="ECO:0000256" key="5">
    <source>
        <dbReference type="ARBA" id="ARBA00022676"/>
    </source>
</evidence>
<dbReference type="PANTHER" id="PTHR11468:SF3">
    <property type="entry name" value="GLYCOGEN PHOSPHORYLASE, LIVER FORM"/>
    <property type="match status" value="1"/>
</dbReference>
<keyword evidence="5 11" id="KW-0328">Glycosyltransferase</keyword>
<dbReference type="STRING" id="666681.M301_0785"/>
<feature type="region of interest" description="Disordered" evidence="12">
    <location>
        <begin position="1"/>
        <end position="38"/>
    </location>
</feature>
<dbReference type="GO" id="GO:0005737">
    <property type="term" value="C:cytoplasm"/>
    <property type="evidence" value="ECO:0007669"/>
    <property type="project" value="TreeGrafter"/>
</dbReference>
<comment type="cofactor">
    <cofactor evidence="2 11">
        <name>pyridoxal 5'-phosphate</name>
        <dbReference type="ChEBI" id="CHEBI:597326"/>
    </cofactor>
</comment>
<dbReference type="EC" id="2.4.1.1" evidence="11"/>
<comment type="function">
    <text evidence="11">Allosteric enzyme that catalyzes the rate-limiting step in glycogen catabolism, the phosphorolytic cleavage of glycogen to produce glucose-1-phosphate, and plays a central role in maintaining cellular and organismal glucose homeostasis.</text>
</comment>
<name>D7DPC5_METV0</name>